<dbReference type="Proteomes" id="UP000053455">
    <property type="component" value="Unassembled WGS sequence"/>
</dbReference>
<comment type="caution">
    <text evidence="3">The sequence shown here is derived from an EMBL/GenBank/DDBJ whole genome shotgun (WGS) entry which is preliminary data.</text>
</comment>
<dbReference type="AlphaFoldDB" id="A0A0H0XTQ1"/>
<dbReference type="PATRIC" id="fig|874156.12.peg.1672"/>
<keyword evidence="4" id="KW-1185">Reference proteome</keyword>
<name>A0A0H0XTQ1_9SPHN</name>
<proteinExistence type="predicted"/>
<evidence type="ECO:0000313" key="4">
    <source>
        <dbReference type="Proteomes" id="UP000053455"/>
    </source>
</evidence>
<feature type="region of interest" description="Disordered" evidence="1">
    <location>
        <begin position="17"/>
        <end position="41"/>
    </location>
</feature>
<gene>
    <name evidence="3" type="ORF">AAV99_08125</name>
</gene>
<evidence type="ECO:0000259" key="2">
    <source>
        <dbReference type="Pfam" id="PF08241"/>
    </source>
</evidence>
<dbReference type="SUPFAM" id="SSF53335">
    <property type="entry name" value="S-adenosyl-L-methionine-dependent methyltransferases"/>
    <property type="match status" value="1"/>
</dbReference>
<dbReference type="Pfam" id="PF08241">
    <property type="entry name" value="Methyltransf_11"/>
    <property type="match status" value="1"/>
</dbReference>
<dbReference type="OrthoDB" id="7583028at2"/>
<dbReference type="InterPro" id="IPR013216">
    <property type="entry name" value="Methyltransf_11"/>
</dbReference>
<feature type="domain" description="Methyltransferase type 11" evidence="2">
    <location>
        <begin position="65"/>
        <end position="153"/>
    </location>
</feature>
<sequence>MTDTNVHDAWNAFWEHQSRGPAAASGQKPGRGTGCLPDGWQGIEDTRGARWKKFAATLPRNAKLLDLASGDGIVMTQVMAARRDIKPVGIDLATALPPAPRGAKLRGGVSMENLPFGDNQFAVVTSQFGFEYGRIDRIAAEIARVLRPAGQLALMTHRIDGPIVAHNRKRREQLRWALEEQQLLGIAKRSLALRGAGIAAIPVQIIEAPEKGAALHGPSSAAWEIAEAIRRTLHLGRQDAAPRVASILDDIANQAENELGRIASLELAAEAASDRETVVAVLAAAGLELEREEPLLDGRAPMPFADFRVYKRTA</sequence>
<dbReference type="RefSeq" id="WP_047093505.1">
    <property type="nucleotide sequence ID" value="NZ_LBHU01000002.1"/>
</dbReference>
<evidence type="ECO:0000256" key="1">
    <source>
        <dbReference type="SAM" id="MobiDB-lite"/>
    </source>
</evidence>
<reference evidence="3 4" key="1">
    <citation type="submission" date="2015-04" db="EMBL/GenBank/DDBJ databases">
        <title>The draft genome sequence of Erythrobacter marinus HWDM-33.</title>
        <authorList>
            <person name="Zhuang L."/>
            <person name="Liu Y."/>
            <person name="Shao Z."/>
        </authorList>
    </citation>
    <scope>NUCLEOTIDE SEQUENCE [LARGE SCALE GENOMIC DNA]</scope>
    <source>
        <strain evidence="3 4">HWDM-33</strain>
    </source>
</reference>
<accession>A0A0H0XTQ1</accession>
<dbReference type="Gene3D" id="3.40.50.150">
    <property type="entry name" value="Vaccinia Virus protein VP39"/>
    <property type="match status" value="1"/>
</dbReference>
<dbReference type="InterPro" id="IPR029063">
    <property type="entry name" value="SAM-dependent_MTases_sf"/>
</dbReference>
<dbReference type="GO" id="GO:0008757">
    <property type="term" value="F:S-adenosylmethionine-dependent methyltransferase activity"/>
    <property type="evidence" value="ECO:0007669"/>
    <property type="project" value="InterPro"/>
</dbReference>
<evidence type="ECO:0000313" key="3">
    <source>
        <dbReference type="EMBL" id="KLI63690.1"/>
    </source>
</evidence>
<dbReference type="EMBL" id="LBHU01000002">
    <property type="protein sequence ID" value="KLI63690.1"/>
    <property type="molecule type" value="Genomic_DNA"/>
</dbReference>
<organism evidence="3 4">
    <name type="scientific">Aurantiacibacter marinus</name>
    <dbReference type="NCBI Taxonomy" id="874156"/>
    <lineage>
        <taxon>Bacteria</taxon>
        <taxon>Pseudomonadati</taxon>
        <taxon>Pseudomonadota</taxon>
        <taxon>Alphaproteobacteria</taxon>
        <taxon>Sphingomonadales</taxon>
        <taxon>Erythrobacteraceae</taxon>
        <taxon>Aurantiacibacter</taxon>
    </lineage>
</organism>
<dbReference type="STRING" id="874156.GCA_001021555_01693"/>
<protein>
    <recommendedName>
        <fullName evidence="2">Methyltransferase type 11 domain-containing protein</fullName>
    </recommendedName>
</protein>